<evidence type="ECO:0000313" key="2">
    <source>
        <dbReference type="EMBL" id="KAJ1735382.1"/>
    </source>
</evidence>
<keyword evidence="3" id="KW-1185">Reference proteome</keyword>
<proteinExistence type="predicted"/>
<sequence>MDAARLQGLVKPLLHAVLKKVHPDFFTHQPAAKAANQSAVQRLQGLLAPVLAPGSPSRDHGTADRPLEFVVRDGSETLQTVSFAFSSRRARAGHELQAQRARDMLGLCSALGVAPSTTITQEIEEAIGPAARQPADGNAVARLRAARAREALLNYTRSRTAHDTRAAMMDGLRRAAWPPGMNGAKAGQLEPKLDRSKIFFAADVAPQQYMDVVRHIEGQLRDLDYACWCALPVMVVSSWKDALRRGTSRYPGFVVIPRNVEAKAFLRYLRENLDEIRRARQASNARQAANAR</sequence>
<dbReference type="OrthoDB" id="2097874at2759"/>
<protein>
    <recommendedName>
        <fullName evidence="1">DUF4460 domain-containing protein</fullName>
    </recommendedName>
</protein>
<dbReference type="GO" id="GO:0005739">
    <property type="term" value="C:mitochondrion"/>
    <property type="evidence" value="ECO:0007669"/>
    <property type="project" value="TreeGrafter"/>
</dbReference>
<dbReference type="AlphaFoldDB" id="A0A9W7YGH3"/>
<evidence type="ECO:0000313" key="3">
    <source>
        <dbReference type="Proteomes" id="UP001143981"/>
    </source>
</evidence>
<dbReference type="EMBL" id="JANBOI010000029">
    <property type="protein sequence ID" value="KAJ1735382.1"/>
    <property type="molecule type" value="Genomic_DNA"/>
</dbReference>
<evidence type="ECO:0000259" key="1">
    <source>
        <dbReference type="Pfam" id="PF14687"/>
    </source>
</evidence>
<dbReference type="Pfam" id="PF14687">
    <property type="entry name" value="DUF4460"/>
    <property type="match status" value="1"/>
</dbReference>
<reference evidence="2" key="1">
    <citation type="submission" date="2022-07" db="EMBL/GenBank/DDBJ databases">
        <title>Phylogenomic reconstructions and comparative analyses of Kickxellomycotina fungi.</title>
        <authorList>
            <person name="Reynolds N.K."/>
            <person name="Stajich J.E."/>
            <person name="Barry K."/>
            <person name="Grigoriev I.V."/>
            <person name="Crous P."/>
            <person name="Smith M.E."/>
        </authorList>
    </citation>
    <scope>NUCLEOTIDE SEQUENCE</scope>
    <source>
        <strain evidence="2">BCRC 34381</strain>
    </source>
</reference>
<dbReference type="PANTHER" id="PTHR31596:SF1">
    <property type="entry name" value="T-CELL ACTIVATION INHIBITOR, MITOCHONDRIAL"/>
    <property type="match status" value="1"/>
</dbReference>
<name>A0A9W7YGH3_9FUNG</name>
<comment type="caution">
    <text evidence="2">The sequence shown here is derived from an EMBL/GenBank/DDBJ whole genome shotgun (WGS) entry which is preliminary data.</text>
</comment>
<dbReference type="InterPro" id="IPR027986">
    <property type="entry name" value="TCAIM"/>
</dbReference>
<gene>
    <name evidence="2" type="ORF">LPJ61_000588</name>
</gene>
<feature type="domain" description="DUF4460" evidence="1">
    <location>
        <begin position="11"/>
        <end position="76"/>
    </location>
</feature>
<organism evidence="2 3">
    <name type="scientific">Coemansia biformis</name>
    <dbReference type="NCBI Taxonomy" id="1286918"/>
    <lineage>
        <taxon>Eukaryota</taxon>
        <taxon>Fungi</taxon>
        <taxon>Fungi incertae sedis</taxon>
        <taxon>Zoopagomycota</taxon>
        <taxon>Kickxellomycotina</taxon>
        <taxon>Kickxellomycetes</taxon>
        <taxon>Kickxellales</taxon>
        <taxon>Kickxellaceae</taxon>
        <taxon>Coemansia</taxon>
    </lineage>
</organism>
<dbReference type="InterPro" id="IPR028031">
    <property type="entry name" value="DUF4460"/>
</dbReference>
<accession>A0A9W7YGH3</accession>
<dbReference type="Proteomes" id="UP001143981">
    <property type="component" value="Unassembled WGS sequence"/>
</dbReference>
<dbReference type="PANTHER" id="PTHR31596">
    <property type="entry name" value="T-CELL ACTIVATION INHIBITOR, MITOCHONDRIAL"/>
    <property type="match status" value="1"/>
</dbReference>